<protein>
    <recommendedName>
        <fullName evidence="3">DUF2188 domain-containing protein</fullName>
    </recommendedName>
</protein>
<dbReference type="RefSeq" id="WP_123288765.1">
    <property type="nucleotide sequence ID" value="NZ_RJVA01000009.1"/>
</dbReference>
<accession>A0A3N1VRT2</accession>
<evidence type="ECO:0008006" key="3">
    <source>
        <dbReference type="Google" id="ProtNLM"/>
    </source>
</evidence>
<dbReference type="Proteomes" id="UP000276223">
    <property type="component" value="Unassembled WGS sequence"/>
</dbReference>
<dbReference type="AlphaFoldDB" id="A0A3N1VRT2"/>
<gene>
    <name evidence="1" type="ORF">EDC27_0216</name>
</gene>
<sequence length="73" mass="8161">MAWHVIVFWKSFGTGPLGWHWRIANAEVGLEEEGSVDSVEQAMEAARGALGRHGVDPKAVRVEVWDEGVWEKC</sequence>
<proteinExistence type="predicted"/>
<dbReference type="OrthoDB" id="5520070at2"/>
<comment type="caution">
    <text evidence="1">The sequence shown here is derived from an EMBL/GenBank/DDBJ whole genome shotgun (WGS) entry which is preliminary data.</text>
</comment>
<evidence type="ECO:0000313" key="1">
    <source>
        <dbReference type="EMBL" id="ROR02962.1"/>
    </source>
</evidence>
<name>A0A3N1VRT2_9BACT</name>
<organism evidence="1 2">
    <name type="scientific">Desulfosoma caldarium</name>
    <dbReference type="NCBI Taxonomy" id="610254"/>
    <lineage>
        <taxon>Bacteria</taxon>
        <taxon>Pseudomonadati</taxon>
        <taxon>Thermodesulfobacteriota</taxon>
        <taxon>Syntrophobacteria</taxon>
        <taxon>Syntrophobacterales</taxon>
        <taxon>Syntrophobacteraceae</taxon>
        <taxon>Desulfosoma</taxon>
    </lineage>
</organism>
<evidence type="ECO:0000313" key="2">
    <source>
        <dbReference type="Proteomes" id="UP000276223"/>
    </source>
</evidence>
<reference evidence="1 2" key="1">
    <citation type="submission" date="2018-11" db="EMBL/GenBank/DDBJ databases">
        <title>Genomic Encyclopedia of Type Strains, Phase IV (KMG-IV): sequencing the most valuable type-strain genomes for metagenomic binning, comparative biology and taxonomic classification.</title>
        <authorList>
            <person name="Goeker M."/>
        </authorList>
    </citation>
    <scope>NUCLEOTIDE SEQUENCE [LARGE SCALE GENOMIC DNA]</scope>
    <source>
        <strain evidence="1 2">DSM 22027</strain>
    </source>
</reference>
<keyword evidence="2" id="KW-1185">Reference proteome</keyword>
<dbReference type="EMBL" id="RJVA01000009">
    <property type="protein sequence ID" value="ROR02962.1"/>
    <property type="molecule type" value="Genomic_DNA"/>
</dbReference>